<keyword evidence="6" id="KW-0539">Nucleus</keyword>
<dbReference type="VEuPathDB" id="VectorBase:CPIJ004525"/>
<dbReference type="SUPFAM" id="SSF57716">
    <property type="entry name" value="Glucocorticoid receptor-like (DNA-binding domain)"/>
    <property type="match status" value="1"/>
</dbReference>
<dbReference type="Proteomes" id="UP000002320">
    <property type="component" value="Unassembled WGS sequence"/>
</dbReference>
<feature type="domain" description="C2H2-type" evidence="8">
    <location>
        <begin position="209"/>
        <end position="239"/>
    </location>
</feature>
<sequence>MPNTNLRQTVVVQVKRAPSWLCLNQNQPDYTILNENEHLISLIFDYLTIEIVQDSLEDYYICRDCQETLETFVDFKARCLKNDAEFQNKYQFKQEIAWDIEESKPTEQIPETVETQEIEIKTESELNVKLEEDSSSDPTRGPIEKYVRDRRKLPCHICGKFISNAQYTVHVSLHSIEGREFSCPICERSYRQKHNLKKHLNTHTKAVMHPCSAEGCGKQFDSASTLRKHFKIMHTNIRDHVCKICGRGFAIASGLSGHMRTTHCTEKTHGCPECGKLFKTPGEVKLHLKIHTKRDPYPCPDCDESFPKASILKQHRAEVHKFLFVVKADALASLPI</sequence>
<dbReference type="FunFam" id="3.30.160.60:FF:000145">
    <property type="entry name" value="Zinc finger protein 574"/>
    <property type="match status" value="1"/>
</dbReference>
<dbReference type="EnsemblMetazoa" id="CPIJ004525-RA">
    <property type="protein sequence ID" value="CPIJ004525-PA"/>
    <property type="gene ID" value="CPIJ004525"/>
</dbReference>
<dbReference type="OrthoDB" id="7734908at2759"/>
<feature type="domain" description="C2H2-type" evidence="8">
    <location>
        <begin position="240"/>
        <end position="268"/>
    </location>
</feature>
<evidence type="ECO:0000256" key="6">
    <source>
        <dbReference type="ARBA" id="ARBA00023242"/>
    </source>
</evidence>
<dbReference type="InterPro" id="IPR036236">
    <property type="entry name" value="Znf_C2H2_sf"/>
</dbReference>
<dbReference type="VEuPathDB" id="VectorBase:CQUJHB008290"/>
<reference evidence="9" key="1">
    <citation type="submission" date="2007-03" db="EMBL/GenBank/DDBJ databases">
        <title>Annotation of Culex pipiens quinquefasciatus.</title>
        <authorList>
            <consortium name="The Broad Institute Genome Sequencing Platform"/>
            <person name="Atkinson P.W."/>
            <person name="Hemingway J."/>
            <person name="Christensen B.M."/>
            <person name="Higgs S."/>
            <person name="Kodira C."/>
            <person name="Hannick L."/>
            <person name="Megy K."/>
            <person name="O'Leary S."/>
            <person name="Pearson M."/>
            <person name="Haas B.J."/>
            <person name="Mauceli E."/>
            <person name="Wortman J.R."/>
            <person name="Lee N.H."/>
            <person name="Guigo R."/>
            <person name="Stanke M."/>
            <person name="Alvarado L."/>
            <person name="Amedeo P."/>
            <person name="Antoine C.H."/>
            <person name="Arensburger P."/>
            <person name="Bidwell S.L."/>
            <person name="Crawford M."/>
            <person name="Camaro F."/>
            <person name="Devon K."/>
            <person name="Engels R."/>
            <person name="Hammond M."/>
            <person name="Howarth C."/>
            <person name="Koehrsen M."/>
            <person name="Lawson D."/>
            <person name="Montgomery P."/>
            <person name="Nene V."/>
            <person name="Nusbaum C."/>
            <person name="Puiu D."/>
            <person name="Romero-Severson J."/>
            <person name="Severson D.W."/>
            <person name="Shumway M."/>
            <person name="Sisk P."/>
            <person name="Stolte C."/>
            <person name="Zeng Q."/>
            <person name="Eisenstadt E."/>
            <person name="Fraser-Liggett C."/>
            <person name="Strausberg R."/>
            <person name="Galagan J."/>
            <person name="Birren B."/>
            <person name="Collins F.H."/>
        </authorList>
    </citation>
    <scope>NUCLEOTIDE SEQUENCE [LARGE SCALE GENOMIC DNA]</scope>
    <source>
        <strain evidence="9">JHB</strain>
    </source>
</reference>
<dbReference type="Pfam" id="PF07776">
    <property type="entry name" value="zf-AD"/>
    <property type="match status" value="1"/>
</dbReference>
<name>B0WC55_CULQU</name>
<evidence type="ECO:0000313" key="9">
    <source>
        <dbReference type="EMBL" id="EDS43207.1"/>
    </source>
</evidence>
<feature type="domain" description="C2H2-type" evidence="8">
    <location>
        <begin position="297"/>
        <end position="320"/>
    </location>
</feature>
<dbReference type="EMBL" id="DS231885">
    <property type="protein sequence ID" value="EDS43207.1"/>
    <property type="molecule type" value="Genomic_DNA"/>
</dbReference>
<evidence type="ECO:0000256" key="7">
    <source>
        <dbReference type="PROSITE-ProRule" id="PRU00042"/>
    </source>
</evidence>
<keyword evidence="2" id="KW-0479">Metal-binding</keyword>
<keyword evidence="4 7" id="KW-0863">Zinc-finger</keyword>
<dbReference type="GO" id="GO:0008270">
    <property type="term" value="F:zinc ion binding"/>
    <property type="evidence" value="ECO:0007669"/>
    <property type="project" value="UniProtKB-KW"/>
</dbReference>
<evidence type="ECO:0000256" key="3">
    <source>
        <dbReference type="ARBA" id="ARBA00022737"/>
    </source>
</evidence>
<dbReference type="Gene3D" id="3.40.1800.20">
    <property type="match status" value="1"/>
</dbReference>
<proteinExistence type="predicted"/>
<dbReference type="HOGENOM" id="CLU_002678_94_3_1"/>
<keyword evidence="3" id="KW-0677">Repeat</keyword>
<reference evidence="10" key="2">
    <citation type="submission" date="2020-05" db="UniProtKB">
        <authorList>
            <consortium name="EnsemblMetazoa"/>
        </authorList>
    </citation>
    <scope>IDENTIFICATION</scope>
    <source>
        <strain evidence="10">JHB</strain>
    </source>
</reference>
<dbReference type="PROSITE" id="PS50157">
    <property type="entry name" value="ZINC_FINGER_C2H2_2"/>
    <property type="match status" value="5"/>
</dbReference>
<dbReference type="InterPro" id="IPR013087">
    <property type="entry name" value="Znf_C2H2_type"/>
</dbReference>
<keyword evidence="5" id="KW-0862">Zinc</keyword>
<dbReference type="Pfam" id="PF00096">
    <property type="entry name" value="zf-C2H2"/>
    <property type="match status" value="4"/>
</dbReference>
<organism>
    <name type="scientific">Culex quinquefasciatus</name>
    <name type="common">Southern house mosquito</name>
    <name type="synonym">Culex pungens</name>
    <dbReference type="NCBI Taxonomy" id="7176"/>
    <lineage>
        <taxon>Eukaryota</taxon>
        <taxon>Metazoa</taxon>
        <taxon>Ecdysozoa</taxon>
        <taxon>Arthropoda</taxon>
        <taxon>Hexapoda</taxon>
        <taxon>Insecta</taxon>
        <taxon>Pterygota</taxon>
        <taxon>Neoptera</taxon>
        <taxon>Endopterygota</taxon>
        <taxon>Diptera</taxon>
        <taxon>Nematocera</taxon>
        <taxon>Culicoidea</taxon>
        <taxon>Culicidae</taxon>
        <taxon>Culicinae</taxon>
        <taxon>Culicini</taxon>
        <taxon>Culex</taxon>
        <taxon>Culex</taxon>
    </lineage>
</organism>
<dbReference type="PANTHER" id="PTHR24379:SF121">
    <property type="entry name" value="C2H2-TYPE DOMAIN-CONTAINING PROTEIN"/>
    <property type="match status" value="1"/>
</dbReference>
<dbReference type="SMART" id="SM00868">
    <property type="entry name" value="zf-AD"/>
    <property type="match status" value="1"/>
</dbReference>
<evidence type="ECO:0000256" key="4">
    <source>
        <dbReference type="ARBA" id="ARBA00022771"/>
    </source>
</evidence>
<evidence type="ECO:0000313" key="11">
    <source>
        <dbReference type="Proteomes" id="UP000002320"/>
    </source>
</evidence>
<evidence type="ECO:0000313" key="10">
    <source>
        <dbReference type="EnsemblMetazoa" id="CPIJ004525-PA"/>
    </source>
</evidence>
<feature type="domain" description="C2H2-type" evidence="8">
    <location>
        <begin position="269"/>
        <end position="296"/>
    </location>
</feature>
<evidence type="ECO:0000256" key="1">
    <source>
        <dbReference type="ARBA" id="ARBA00004123"/>
    </source>
</evidence>
<dbReference type="Gene3D" id="3.30.160.60">
    <property type="entry name" value="Classic Zinc Finger"/>
    <property type="match status" value="4"/>
</dbReference>
<dbReference type="PANTHER" id="PTHR24379">
    <property type="entry name" value="KRAB AND ZINC FINGER DOMAIN-CONTAINING"/>
    <property type="match status" value="1"/>
</dbReference>
<keyword evidence="11" id="KW-1185">Reference proteome</keyword>
<protein>
    <submittedName>
        <fullName evidence="9 10">Zinc finger protein 774</fullName>
    </submittedName>
</protein>
<dbReference type="eggNOG" id="KOG1721">
    <property type="taxonomic scope" value="Eukaryota"/>
</dbReference>
<dbReference type="STRING" id="7176.B0WC55"/>
<dbReference type="InParanoid" id="B0WC55"/>
<dbReference type="SUPFAM" id="SSF57667">
    <property type="entry name" value="beta-beta-alpha zinc fingers"/>
    <property type="match status" value="3"/>
</dbReference>
<evidence type="ECO:0000259" key="8">
    <source>
        <dbReference type="PROSITE" id="PS50157"/>
    </source>
</evidence>
<dbReference type="KEGG" id="cqu:CpipJ_CPIJ004525"/>
<dbReference type="GO" id="GO:0005634">
    <property type="term" value="C:nucleus"/>
    <property type="evidence" value="ECO:0007669"/>
    <property type="project" value="UniProtKB-SubCell"/>
</dbReference>
<dbReference type="AlphaFoldDB" id="B0WC55"/>
<comment type="subcellular location">
    <subcellularLocation>
        <location evidence="1">Nucleus</location>
    </subcellularLocation>
</comment>
<dbReference type="FunFam" id="3.30.160.60:FF:000100">
    <property type="entry name" value="Zinc finger 45-like"/>
    <property type="match status" value="1"/>
</dbReference>
<accession>B0WC55</accession>
<feature type="domain" description="C2H2-type" evidence="8">
    <location>
        <begin position="181"/>
        <end position="204"/>
    </location>
</feature>
<evidence type="ECO:0000256" key="2">
    <source>
        <dbReference type="ARBA" id="ARBA00022723"/>
    </source>
</evidence>
<dbReference type="SMART" id="SM00355">
    <property type="entry name" value="ZnF_C2H2"/>
    <property type="match status" value="6"/>
</dbReference>
<dbReference type="InterPro" id="IPR012934">
    <property type="entry name" value="Znf_AD"/>
</dbReference>
<dbReference type="PROSITE" id="PS00028">
    <property type="entry name" value="ZINC_FINGER_C2H2_1"/>
    <property type="match status" value="5"/>
</dbReference>
<dbReference type="OMA" id="MRTTHCT"/>
<gene>
    <name evidence="10" type="primary">6036214</name>
    <name evidence="9" type="ORF">CpipJ_CPIJ004525</name>
</gene>
<evidence type="ECO:0000256" key="5">
    <source>
        <dbReference type="ARBA" id="ARBA00022833"/>
    </source>
</evidence>